<keyword evidence="2" id="KW-1133">Transmembrane helix</keyword>
<dbReference type="Proteomes" id="UP001621714">
    <property type="component" value="Unassembled WGS sequence"/>
</dbReference>
<evidence type="ECO:0000256" key="2">
    <source>
        <dbReference type="SAM" id="Phobius"/>
    </source>
</evidence>
<feature type="domain" description="DUF2062" evidence="3">
    <location>
        <begin position="24"/>
        <end position="162"/>
    </location>
</feature>
<dbReference type="Pfam" id="PF09835">
    <property type="entry name" value="DUF2062"/>
    <property type="match status" value="1"/>
</dbReference>
<feature type="transmembrane region" description="Helical" evidence="2">
    <location>
        <begin position="131"/>
        <end position="154"/>
    </location>
</feature>
<sequence length="214" mass="24197">MPRKFFKRYMPRPERLLKEKSLGFLSKQLADPGLWTLTRRSVAGAFSIGLFFAFMPMPFQMIPAALLATFFRVNLPIAVGLVWVSNPLTMPPMLYASYLFGSWLLDLPAHAPTDNMWEWIHERFSHIWQPLLLGSVIFGGLAALISHLAVRLIWRWHVANSWSKRRNLKRLPSPETFALTHPELEPNPRSQAKPSASTEATPAAKAEQDPPAAG</sequence>
<evidence type="ECO:0000256" key="1">
    <source>
        <dbReference type="SAM" id="MobiDB-lite"/>
    </source>
</evidence>
<name>A0ABW8PUK6_9GAMM</name>
<evidence type="ECO:0000259" key="3">
    <source>
        <dbReference type="Pfam" id="PF09835"/>
    </source>
</evidence>
<dbReference type="RefSeq" id="WP_405336916.1">
    <property type="nucleotide sequence ID" value="NZ_JBANFI010000001.1"/>
</dbReference>
<feature type="region of interest" description="Disordered" evidence="1">
    <location>
        <begin position="177"/>
        <end position="214"/>
    </location>
</feature>
<dbReference type="InterPro" id="IPR018639">
    <property type="entry name" value="DUF2062"/>
</dbReference>
<dbReference type="PANTHER" id="PTHR40547:SF1">
    <property type="entry name" value="SLL0298 PROTEIN"/>
    <property type="match status" value="1"/>
</dbReference>
<accession>A0ABW8PUK6</accession>
<gene>
    <name evidence="4" type="ORF">V6U78_02670</name>
</gene>
<evidence type="ECO:0000313" key="5">
    <source>
        <dbReference type="Proteomes" id="UP001621714"/>
    </source>
</evidence>
<keyword evidence="2" id="KW-0472">Membrane</keyword>
<feature type="compositionally biased region" description="Polar residues" evidence="1">
    <location>
        <begin position="188"/>
        <end position="200"/>
    </location>
</feature>
<protein>
    <submittedName>
        <fullName evidence="4">DUF2062 domain-containing protein</fullName>
    </submittedName>
</protein>
<dbReference type="EMBL" id="JBANFI010000001">
    <property type="protein sequence ID" value="MFK7159940.1"/>
    <property type="molecule type" value="Genomic_DNA"/>
</dbReference>
<reference evidence="4 5" key="1">
    <citation type="submission" date="2024-02" db="EMBL/GenBank/DDBJ databases">
        <title>Marinospirillum sp. MEB 164 isolated from Lonar lake sediment.</title>
        <authorList>
            <person name="Joshi A."/>
            <person name="Thite S."/>
        </authorList>
    </citation>
    <scope>NUCLEOTIDE SEQUENCE [LARGE SCALE GENOMIC DNA]</scope>
    <source>
        <strain evidence="4 5">MEB164</strain>
    </source>
</reference>
<comment type="caution">
    <text evidence="4">The sequence shown here is derived from an EMBL/GenBank/DDBJ whole genome shotgun (WGS) entry which is preliminary data.</text>
</comment>
<proteinExistence type="predicted"/>
<evidence type="ECO:0000313" key="4">
    <source>
        <dbReference type="EMBL" id="MFK7159940.1"/>
    </source>
</evidence>
<dbReference type="PANTHER" id="PTHR40547">
    <property type="entry name" value="SLL0298 PROTEIN"/>
    <property type="match status" value="1"/>
</dbReference>
<organism evidence="4 5">
    <name type="scientific">Marinospirillum alkalitolerans</name>
    <dbReference type="NCBI Taxonomy" id="3123374"/>
    <lineage>
        <taxon>Bacteria</taxon>
        <taxon>Pseudomonadati</taxon>
        <taxon>Pseudomonadota</taxon>
        <taxon>Gammaproteobacteria</taxon>
        <taxon>Oceanospirillales</taxon>
        <taxon>Oceanospirillaceae</taxon>
        <taxon>Marinospirillum</taxon>
    </lineage>
</organism>
<keyword evidence="5" id="KW-1185">Reference proteome</keyword>
<keyword evidence="2" id="KW-0812">Transmembrane</keyword>